<organism evidence="2 3">
    <name type="scientific">Dolichospermum flos-aquae CCAP 1403/13F</name>
    <dbReference type="NCBI Taxonomy" id="315271"/>
    <lineage>
        <taxon>Bacteria</taxon>
        <taxon>Bacillati</taxon>
        <taxon>Cyanobacteriota</taxon>
        <taxon>Cyanophyceae</taxon>
        <taxon>Nostocales</taxon>
        <taxon>Aphanizomenonaceae</taxon>
        <taxon>Dolichospermum</taxon>
    </lineage>
</organism>
<gene>
    <name evidence="2" type="ORF">HGD76_20830</name>
</gene>
<proteinExistence type="predicted"/>
<name>A0A6H2C521_DOLFA</name>
<accession>A0A6H2C521</accession>
<dbReference type="AlphaFoldDB" id="A0A6H2C521"/>
<reference evidence="2 3" key="1">
    <citation type="submission" date="2020-04" db="EMBL/GenBank/DDBJ databases">
        <title>Genome-Wide Identification of 5-Methylcytosine Sites in Bacterial Genomes By High-Throughput Sequencing of MspJI Restriction Fragments.</title>
        <authorList>
            <person name="Wu V."/>
        </authorList>
    </citation>
    <scope>NUCLEOTIDE SEQUENCE [LARGE SCALE GENOMIC DNA]</scope>
    <source>
        <strain evidence="2 3">CCAP 1403/13f</strain>
    </source>
</reference>
<reference evidence="2 3" key="2">
    <citation type="submission" date="2020-04" db="EMBL/GenBank/DDBJ databases">
        <authorList>
            <person name="Fomenkov A."/>
            <person name="Anton B.P."/>
            <person name="Roberts R.J."/>
        </authorList>
    </citation>
    <scope>NUCLEOTIDE SEQUENCE [LARGE SCALE GENOMIC DNA]</scope>
    <source>
        <strain evidence="2 3">CCAP 1403/13f</strain>
    </source>
</reference>
<evidence type="ECO:0000256" key="1">
    <source>
        <dbReference type="SAM" id="MobiDB-lite"/>
    </source>
</evidence>
<protein>
    <submittedName>
        <fullName evidence="2">Uncharacterized protein</fullName>
    </submittedName>
</protein>
<evidence type="ECO:0000313" key="3">
    <source>
        <dbReference type="Proteomes" id="UP000502433"/>
    </source>
</evidence>
<sequence>MANEKSPDIQNTNNADNKEHKIECSSCQCKGRIQPYGSRRLSKCQKCQGTGFC</sequence>
<dbReference type="Proteomes" id="UP000502433">
    <property type="component" value="Chromosome"/>
</dbReference>
<dbReference type="RefSeq" id="WP_168696903.1">
    <property type="nucleotide sequence ID" value="NZ_CP051206.1"/>
</dbReference>
<evidence type="ECO:0000313" key="2">
    <source>
        <dbReference type="EMBL" id="QJB46258.1"/>
    </source>
</evidence>
<feature type="region of interest" description="Disordered" evidence="1">
    <location>
        <begin position="1"/>
        <end position="21"/>
    </location>
</feature>
<dbReference type="EMBL" id="CP051206">
    <property type="protein sequence ID" value="QJB46258.1"/>
    <property type="molecule type" value="Genomic_DNA"/>
</dbReference>
<dbReference type="KEGG" id="dfs:HGD76_20830"/>